<dbReference type="WBParaSite" id="ACAC_0000682401-mRNA-1">
    <property type="protein sequence ID" value="ACAC_0000682401-mRNA-1"/>
    <property type="gene ID" value="ACAC_0000682401"/>
</dbReference>
<protein>
    <submittedName>
        <fullName evidence="2">Ig-like domain-containing protein</fullName>
    </submittedName>
</protein>
<dbReference type="SUPFAM" id="SSF48726">
    <property type="entry name" value="Immunoglobulin"/>
    <property type="match status" value="1"/>
</dbReference>
<reference evidence="1" key="1">
    <citation type="submission" date="2012-09" db="EMBL/GenBank/DDBJ databases">
        <authorList>
            <person name="Martin A.A."/>
        </authorList>
    </citation>
    <scope>NUCLEOTIDE SEQUENCE</scope>
</reference>
<keyword evidence="1" id="KW-1185">Reference proteome</keyword>
<evidence type="ECO:0000313" key="2">
    <source>
        <dbReference type="WBParaSite" id="ACAC_0000682401-mRNA-1"/>
    </source>
</evidence>
<dbReference type="CDD" id="cd00096">
    <property type="entry name" value="Ig"/>
    <property type="match status" value="1"/>
</dbReference>
<reference evidence="2" key="2">
    <citation type="submission" date="2017-02" db="UniProtKB">
        <authorList>
            <consortium name="WormBaseParasite"/>
        </authorList>
    </citation>
    <scope>IDENTIFICATION</scope>
</reference>
<dbReference type="InterPro" id="IPR036179">
    <property type="entry name" value="Ig-like_dom_sf"/>
</dbReference>
<sequence length="86" mass="9867">MNEKLNIKVLPTVAISFQFRNGNLIDDPSRQWWVSDGRFSLIRPFYGLRIAPILPEDSGAYRCRLETDPIFQLTMSTAYVELSVMG</sequence>
<proteinExistence type="predicted"/>
<dbReference type="Gene3D" id="2.60.40.10">
    <property type="entry name" value="Immunoglobulins"/>
    <property type="match status" value="1"/>
</dbReference>
<accession>A0A0K0D9L2</accession>
<dbReference type="STRING" id="6313.A0A0K0D9L2"/>
<dbReference type="InterPro" id="IPR013783">
    <property type="entry name" value="Ig-like_fold"/>
</dbReference>
<dbReference type="Proteomes" id="UP000035642">
    <property type="component" value="Unassembled WGS sequence"/>
</dbReference>
<evidence type="ECO:0000313" key="1">
    <source>
        <dbReference type="Proteomes" id="UP000035642"/>
    </source>
</evidence>
<name>A0A0K0D9L2_ANGCA</name>
<dbReference type="AlphaFoldDB" id="A0A0K0D9L2"/>
<organism evidence="1 2">
    <name type="scientific">Angiostrongylus cantonensis</name>
    <name type="common">Rat lungworm</name>
    <dbReference type="NCBI Taxonomy" id="6313"/>
    <lineage>
        <taxon>Eukaryota</taxon>
        <taxon>Metazoa</taxon>
        <taxon>Ecdysozoa</taxon>
        <taxon>Nematoda</taxon>
        <taxon>Chromadorea</taxon>
        <taxon>Rhabditida</taxon>
        <taxon>Rhabditina</taxon>
        <taxon>Rhabditomorpha</taxon>
        <taxon>Strongyloidea</taxon>
        <taxon>Metastrongylidae</taxon>
        <taxon>Angiostrongylus</taxon>
    </lineage>
</organism>